<sequence>MSGNMFRDDDEDLKKIDRVSEEHGFKSREKQRKRNAVGATIQLNVKLDTETHEKFQKYAEQFPGAGYRVVIQKLLEQAGF</sequence>
<dbReference type="EMBL" id="CP021514">
    <property type="protein sequence ID" value="ARW49485.1"/>
    <property type="molecule type" value="Genomic_DNA"/>
</dbReference>
<dbReference type="Proteomes" id="UP000196205">
    <property type="component" value="Plasmid pAP1342-5"/>
</dbReference>
<reference evidence="1 2" key="1">
    <citation type="submission" date="2017-05" db="EMBL/GenBank/DDBJ databases">
        <title>Genome sequence of Acetobacter pasteurianus subsp. pasteurianus strain SRCM101342.</title>
        <authorList>
            <person name="Cho S.H."/>
        </authorList>
    </citation>
    <scope>NUCLEOTIDE SEQUENCE [LARGE SCALE GENOMIC DNA]</scope>
    <source>
        <strain evidence="1 2">SRCM101342</strain>
        <plasmid evidence="2">pap1342-5</plasmid>
    </source>
</reference>
<evidence type="ECO:0000313" key="2">
    <source>
        <dbReference type="Proteomes" id="UP000196205"/>
    </source>
</evidence>
<protein>
    <recommendedName>
        <fullName evidence="3">Antitoxin</fullName>
    </recommendedName>
</protein>
<organism evidence="1 2">
    <name type="scientific">Acetobacter pasteurianus subsp. pasteurianus</name>
    <dbReference type="NCBI Taxonomy" id="481145"/>
    <lineage>
        <taxon>Bacteria</taxon>
        <taxon>Pseudomonadati</taxon>
        <taxon>Pseudomonadota</taxon>
        <taxon>Alphaproteobacteria</taxon>
        <taxon>Acetobacterales</taxon>
        <taxon>Acetobacteraceae</taxon>
        <taxon>Acetobacter</taxon>
    </lineage>
</organism>
<proteinExistence type="predicted"/>
<accession>A0A1Y0YEX5</accession>
<evidence type="ECO:0008006" key="3">
    <source>
        <dbReference type="Google" id="ProtNLM"/>
    </source>
</evidence>
<keyword evidence="1" id="KW-0614">Plasmid</keyword>
<dbReference type="RefSeq" id="WP_087652366.1">
    <property type="nucleotide sequence ID" value="NZ_CP021514.1"/>
</dbReference>
<name>A0A1Y0YEX5_ACEPA</name>
<evidence type="ECO:0000313" key="1">
    <source>
        <dbReference type="EMBL" id="ARW49485.1"/>
    </source>
</evidence>
<geneLocation type="plasmid" evidence="2">
    <name>pap1342-5</name>
</geneLocation>
<dbReference type="OrthoDB" id="7449507at2"/>
<gene>
    <name evidence="1" type="ORF">S1001342_03195</name>
</gene>
<dbReference type="AlphaFoldDB" id="A0A1Y0YEX5"/>